<dbReference type="PANTHER" id="PTHR12213">
    <property type="entry name" value="CORRINOID ADENOSYLTRANSFERASE"/>
    <property type="match status" value="1"/>
</dbReference>
<evidence type="ECO:0000256" key="3">
    <source>
        <dbReference type="ARBA" id="ARBA00022679"/>
    </source>
</evidence>
<evidence type="ECO:0000256" key="8">
    <source>
        <dbReference type="ARBA" id="ARBA00071654"/>
    </source>
</evidence>
<comment type="subunit">
    <text evidence="2">Homotrimer.</text>
</comment>
<dbReference type="NCBIfam" id="TIGR00636">
    <property type="entry name" value="PduO_Nterm"/>
    <property type="match status" value="1"/>
</dbReference>
<accession>A0A9Q1CDE5</accession>
<name>A0A9Q1CDE5_HOLLE</name>
<comment type="catalytic activity">
    <reaction evidence="6">
        <text>cob(I)alamin-[corrinoid adenosyltransferase] + ATP = apo-[corrinoid adenosyltransferase] + adenosylcob(III)alamin + triphosphate</text>
        <dbReference type="Rhea" id="RHEA:56796"/>
        <dbReference type="Rhea" id="RHEA-COMP:14743"/>
        <dbReference type="Rhea" id="RHEA-COMP:14744"/>
        <dbReference type="ChEBI" id="CHEBI:18036"/>
        <dbReference type="ChEBI" id="CHEBI:18408"/>
        <dbReference type="ChEBI" id="CHEBI:30616"/>
        <dbReference type="ChEBI" id="CHEBI:60488"/>
        <dbReference type="ChEBI" id="CHEBI:83228"/>
    </reaction>
    <physiologicalReaction direction="left-to-right" evidence="6">
        <dbReference type="Rhea" id="RHEA:56797"/>
    </physiologicalReaction>
</comment>
<dbReference type="GO" id="GO:0005524">
    <property type="term" value="F:ATP binding"/>
    <property type="evidence" value="ECO:0007669"/>
    <property type="project" value="UniProtKB-UniRule"/>
</dbReference>
<dbReference type="FunFam" id="1.20.1200.10:FF:000001">
    <property type="entry name" value="Cob(I)yrinic acid a,c-diamide adenosyltransferase"/>
    <property type="match status" value="1"/>
</dbReference>
<evidence type="ECO:0000256" key="10">
    <source>
        <dbReference type="RuleBase" id="RU366026"/>
    </source>
</evidence>
<reference evidence="12" key="1">
    <citation type="submission" date="2021-10" db="EMBL/GenBank/DDBJ databases">
        <title>Tropical sea cucumber genome reveals ecological adaptation and Cuvierian tubules defense mechanism.</title>
        <authorList>
            <person name="Chen T."/>
        </authorList>
    </citation>
    <scope>NUCLEOTIDE SEQUENCE</scope>
    <source>
        <strain evidence="12">Nanhai2018</strain>
        <tissue evidence="12">Muscle</tissue>
    </source>
</reference>
<evidence type="ECO:0000256" key="6">
    <source>
        <dbReference type="ARBA" id="ARBA00051988"/>
    </source>
</evidence>
<evidence type="ECO:0000256" key="2">
    <source>
        <dbReference type="ARBA" id="ARBA00011233"/>
    </source>
</evidence>
<organism evidence="12 13">
    <name type="scientific">Holothuria leucospilota</name>
    <name type="common">Black long sea cucumber</name>
    <name type="synonym">Mertensiothuria leucospilota</name>
    <dbReference type="NCBI Taxonomy" id="206669"/>
    <lineage>
        <taxon>Eukaryota</taxon>
        <taxon>Metazoa</taxon>
        <taxon>Echinodermata</taxon>
        <taxon>Eleutherozoa</taxon>
        <taxon>Echinozoa</taxon>
        <taxon>Holothuroidea</taxon>
        <taxon>Aspidochirotacea</taxon>
        <taxon>Aspidochirotida</taxon>
        <taxon>Holothuriidae</taxon>
        <taxon>Holothuria</taxon>
    </lineage>
</organism>
<dbReference type="PANTHER" id="PTHR12213:SF0">
    <property type="entry name" value="CORRINOID ADENOSYLTRANSFERASE MMAB"/>
    <property type="match status" value="1"/>
</dbReference>
<evidence type="ECO:0000313" key="13">
    <source>
        <dbReference type="Proteomes" id="UP001152320"/>
    </source>
</evidence>
<dbReference type="EMBL" id="JAIZAY010000004">
    <property type="protein sequence ID" value="KAJ8042895.1"/>
    <property type="molecule type" value="Genomic_DNA"/>
</dbReference>
<dbReference type="GO" id="GO:0008817">
    <property type="term" value="F:corrinoid adenosyltransferase activity"/>
    <property type="evidence" value="ECO:0007669"/>
    <property type="project" value="TreeGrafter"/>
</dbReference>
<dbReference type="AlphaFoldDB" id="A0A9Q1CDE5"/>
<dbReference type="OrthoDB" id="549173at2759"/>
<evidence type="ECO:0000256" key="4">
    <source>
        <dbReference type="ARBA" id="ARBA00022741"/>
    </source>
</evidence>
<dbReference type="InterPro" id="IPR029499">
    <property type="entry name" value="PduO-typ"/>
</dbReference>
<dbReference type="Pfam" id="PF01923">
    <property type="entry name" value="Cob_adeno_trans"/>
    <property type="match status" value="1"/>
</dbReference>
<evidence type="ECO:0000256" key="5">
    <source>
        <dbReference type="ARBA" id="ARBA00022840"/>
    </source>
</evidence>
<keyword evidence="4 10" id="KW-0547">Nucleotide-binding</keyword>
<evidence type="ECO:0000313" key="12">
    <source>
        <dbReference type="EMBL" id="KAJ8042895.1"/>
    </source>
</evidence>
<gene>
    <name evidence="12" type="ORF">HOLleu_09774</name>
</gene>
<evidence type="ECO:0000256" key="7">
    <source>
        <dbReference type="ARBA" id="ARBA00056747"/>
    </source>
</evidence>
<dbReference type="SUPFAM" id="SSF89028">
    <property type="entry name" value="Cobalamin adenosyltransferase-like"/>
    <property type="match status" value="1"/>
</dbReference>
<comment type="similarity">
    <text evidence="1 10">Belongs to the Cob(I)alamin adenosyltransferase family.</text>
</comment>
<proteinExistence type="inferred from homology"/>
<dbReference type="GO" id="GO:0009235">
    <property type="term" value="P:cobalamin metabolic process"/>
    <property type="evidence" value="ECO:0007669"/>
    <property type="project" value="UniProtKB-ARBA"/>
</dbReference>
<keyword evidence="5 10" id="KW-0067">ATP-binding</keyword>
<dbReference type="Proteomes" id="UP001152320">
    <property type="component" value="Chromosome 4"/>
</dbReference>
<keyword evidence="3 10" id="KW-0808">Transferase</keyword>
<comment type="caution">
    <text evidence="12">The sequence shown here is derived from an EMBL/GenBank/DDBJ whole genome shotgun (WGS) entry which is preliminary data.</text>
</comment>
<dbReference type="InterPro" id="IPR016030">
    <property type="entry name" value="CblAdoTrfase-like"/>
</dbReference>
<evidence type="ECO:0000259" key="11">
    <source>
        <dbReference type="Pfam" id="PF01923"/>
    </source>
</evidence>
<sequence length="230" mass="25971">MIRNVLAQVLRRQKREFWTHVKMSYSSGSEKGQQPLFKIYTKTGDKGTSATIAGDRRPKDDNIFEALGATDELTSSIGLAREFCQDAQLDLEDQLVKIQCVIQDAGSNIATPRSKASPNQINVTEFDGFIIEELEQWIDTYTADLPPLKNFILPGGGKASASLHIARSICRRAERRVSPLVRDEDINPEVGRFLNRLSDYLFTVARYAADKEGKEETVYKRVRNSQKRDT</sequence>
<evidence type="ECO:0000256" key="9">
    <source>
        <dbReference type="ARBA" id="ARBA00075216"/>
    </source>
</evidence>
<feature type="domain" description="Cobalamin adenosyltransferase-like" evidence="11">
    <location>
        <begin position="39"/>
        <end position="208"/>
    </location>
</feature>
<keyword evidence="13" id="KW-1185">Reference proteome</keyword>
<comment type="function">
    <text evidence="7">Converts cob(I)alamin to adenosylcobalamin (adenosylcob(III)alamin), a coenzyme for methylmalonyl-CoA mutase, therefore participates in the final step of the vitamin B12 conversion. Generates adenosylcobalamin (AdoCbl) and directly delivers the cofactor to MUT in a transfer that is stimulated by ATP-binding to MMAB and gated by MMAA.</text>
</comment>
<protein>
    <recommendedName>
        <fullName evidence="8">Corrinoid adenosyltransferase MMAB</fullName>
    </recommendedName>
    <alternativeName>
        <fullName evidence="9">ATP:co(I)rrinoid adenosyltransferase MMAB</fullName>
    </alternativeName>
</protein>
<evidence type="ECO:0000256" key="1">
    <source>
        <dbReference type="ARBA" id="ARBA00007487"/>
    </source>
</evidence>
<dbReference type="InterPro" id="IPR036451">
    <property type="entry name" value="CblAdoTrfase-like_sf"/>
</dbReference>
<dbReference type="Gene3D" id="1.20.1200.10">
    <property type="entry name" value="Cobalamin adenosyltransferase-like"/>
    <property type="match status" value="1"/>
</dbReference>